<feature type="transmembrane region" description="Helical" evidence="7">
    <location>
        <begin position="239"/>
        <end position="259"/>
    </location>
</feature>
<dbReference type="PANTHER" id="PTHR30047">
    <property type="entry name" value="HIGH-AFFINITY CHOLINE TRANSPORT PROTEIN-RELATED"/>
    <property type="match status" value="1"/>
</dbReference>
<feature type="transmembrane region" description="Helical" evidence="7">
    <location>
        <begin position="462"/>
        <end position="484"/>
    </location>
</feature>
<evidence type="ECO:0000313" key="8">
    <source>
        <dbReference type="EMBL" id="SVB49375.1"/>
    </source>
</evidence>
<dbReference type="AlphaFoldDB" id="A0A382EFY6"/>
<organism evidence="8">
    <name type="scientific">marine metagenome</name>
    <dbReference type="NCBI Taxonomy" id="408172"/>
    <lineage>
        <taxon>unclassified sequences</taxon>
        <taxon>metagenomes</taxon>
        <taxon>ecological metagenomes</taxon>
    </lineage>
</organism>
<feature type="transmembrane region" description="Helical" evidence="7">
    <location>
        <begin position="204"/>
        <end position="227"/>
    </location>
</feature>
<keyword evidence="3" id="KW-1003">Cell membrane</keyword>
<evidence type="ECO:0000256" key="5">
    <source>
        <dbReference type="ARBA" id="ARBA00022989"/>
    </source>
</evidence>
<proteinExistence type="predicted"/>
<dbReference type="PROSITE" id="PS01303">
    <property type="entry name" value="BCCT"/>
    <property type="match status" value="1"/>
</dbReference>
<dbReference type="EMBL" id="UINC01044221">
    <property type="protein sequence ID" value="SVB49375.1"/>
    <property type="molecule type" value="Genomic_DNA"/>
</dbReference>
<evidence type="ECO:0008006" key="9">
    <source>
        <dbReference type="Google" id="ProtNLM"/>
    </source>
</evidence>
<sequence>TLLLLLAPQASQEAITRTFSFITGKTGLLYIWFGIGVMFFLLLVALGPFGSITLGPSNERPEHSTLSWIAMLFSTGIGTAILYWGTIEWVEYYENPPFEMEPRSEEALKWSASYGMFHWGIIGWSLYCLPAVCLGYAYHVRNESSLNLSSACRPILRGSTRKVPGRVIDILFMVGLLGSATTGIGLTTPLITESFGAFFGVEQSFGLTLGAVALVVAIIALSVYVGLERGIKQLSNINIVLIFMLMGMIVAWGPAKYIARQGLDSVLFMMTHLPEMSGVGYPAQNKAFTENWTVFYWAWWLALGPFVGMFICKISRGRTLRQLILGVLFFGTLGCTICFMILGSYSLYLEQEQGIKIIEAFEQNKHAAVIQVITSLPLGKWILPLFFLLCVSFAATTYDSASYTLAAAATRKLKPSEHPARWHRVVWAIGLGVLPLVLLSLGRLTGNEQQNDVLELLQTASVVVSLPILFIGVMMAASLTILLFRHNK</sequence>
<feature type="transmembrane region" description="Helical" evidence="7">
    <location>
        <begin position="167"/>
        <end position="192"/>
    </location>
</feature>
<name>A0A382EFY6_9ZZZZ</name>
<evidence type="ECO:0000256" key="2">
    <source>
        <dbReference type="ARBA" id="ARBA00022448"/>
    </source>
</evidence>
<accession>A0A382EFY6</accession>
<feature type="transmembrane region" description="Helical" evidence="7">
    <location>
        <begin position="323"/>
        <end position="342"/>
    </location>
</feature>
<comment type="subcellular location">
    <subcellularLocation>
        <location evidence="1">Cell membrane</location>
        <topology evidence="1">Multi-pass membrane protein</topology>
    </subcellularLocation>
</comment>
<dbReference type="GO" id="GO:0022857">
    <property type="term" value="F:transmembrane transporter activity"/>
    <property type="evidence" value="ECO:0007669"/>
    <property type="project" value="InterPro"/>
</dbReference>
<feature type="transmembrane region" description="Helical" evidence="7">
    <location>
        <begin position="381"/>
        <end position="401"/>
    </location>
</feature>
<feature type="transmembrane region" description="Helical" evidence="7">
    <location>
        <begin position="28"/>
        <end position="54"/>
    </location>
</feature>
<evidence type="ECO:0000256" key="7">
    <source>
        <dbReference type="SAM" id="Phobius"/>
    </source>
</evidence>
<protein>
    <recommendedName>
        <fullName evidence="9">BCCT family transporter</fullName>
    </recommendedName>
</protein>
<dbReference type="InterPro" id="IPR000060">
    <property type="entry name" value="BCCT_transptr"/>
</dbReference>
<dbReference type="NCBIfam" id="TIGR00842">
    <property type="entry name" value="bcct"/>
    <property type="match status" value="1"/>
</dbReference>
<keyword evidence="2" id="KW-0813">Transport</keyword>
<gene>
    <name evidence="8" type="ORF">METZ01_LOCUS202229</name>
</gene>
<evidence type="ECO:0000256" key="3">
    <source>
        <dbReference type="ARBA" id="ARBA00022475"/>
    </source>
</evidence>
<feature type="transmembrane region" description="Helical" evidence="7">
    <location>
        <begin position="116"/>
        <end position="138"/>
    </location>
</feature>
<dbReference type="PANTHER" id="PTHR30047:SF7">
    <property type="entry name" value="HIGH-AFFINITY CHOLINE TRANSPORT PROTEIN"/>
    <property type="match status" value="1"/>
</dbReference>
<dbReference type="GO" id="GO:0005886">
    <property type="term" value="C:plasma membrane"/>
    <property type="evidence" value="ECO:0007669"/>
    <property type="project" value="UniProtKB-SubCell"/>
</dbReference>
<evidence type="ECO:0000256" key="4">
    <source>
        <dbReference type="ARBA" id="ARBA00022692"/>
    </source>
</evidence>
<dbReference type="Pfam" id="PF02028">
    <property type="entry name" value="BCCT"/>
    <property type="match status" value="1"/>
</dbReference>
<feature type="transmembrane region" description="Helical" evidence="7">
    <location>
        <begin position="66"/>
        <end position="85"/>
    </location>
</feature>
<reference evidence="8" key="1">
    <citation type="submission" date="2018-05" db="EMBL/GenBank/DDBJ databases">
        <authorList>
            <person name="Lanie J.A."/>
            <person name="Ng W.-L."/>
            <person name="Kazmierczak K.M."/>
            <person name="Andrzejewski T.M."/>
            <person name="Davidsen T.M."/>
            <person name="Wayne K.J."/>
            <person name="Tettelin H."/>
            <person name="Glass J.I."/>
            <person name="Rusch D."/>
            <person name="Podicherti R."/>
            <person name="Tsui H.-C.T."/>
            <person name="Winkler M.E."/>
        </authorList>
    </citation>
    <scope>NUCLEOTIDE SEQUENCE</scope>
</reference>
<keyword evidence="6 7" id="KW-0472">Membrane</keyword>
<dbReference type="InterPro" id="IPR018093">
    <property type="entry name" value="BCCT_CS"/>
</dbReference>
<feature type="transmembrane region" description="Helical" evidence="7">
    <location>
        <begin position="422"/>
        <end position="442"/>
    </location>
</feature>
<feature type="non-terminal residue" evidence="8">
    <location>
        <position position="1"/>
    </location>
</feature>
<keyword evidence="4 7" id="KW-0812">Transmembrane</keyword>
<evidence type="ECO:0000256" key="1">
    <source>
        <dbReference type="ARBA" id="ARBA00004651"/>
    </source>
</evidence>
<feature type="transmembrane region" description="Helical" evidence="7">
    <location>
        <begin position="294"/>
        <end position="311"/>
    </location>
</feature>
<evidence type="ECO:0000256" key="6">
    <source>
        <dbReference type="ARBA" id="ARBA00023136"/>
    </source>
</evidence>
<keyword evidence="5 7" id="KW-1133">Transmembrane helix</keyword>